<evidence type="ECO:0000313" key="4">
    <source>
        <dbReference type="EMBL" id="MED6146695.1"/>
    </source>
</evidence>
<feature type="region of interest" description="Disordered" evidence="2">
    <location>
        <begin position="83"/>
        <end position="210"/>
    </location>
</feature>
<name>A0ABU6TDT1_9FABA</name>
<accession>A0ABU6TDT1</accession>
<evidence type="ECO:0000313" key="5">
    <source>
        <dbReference type="Proteomes" id="UP001341840"/>
    </source>
</evidence>
<comment type="caution">
    <text evidence="4">The sequence shown here is derived from an EMBL/GenBank/DDBJ whole genome shotgun (WGS) entry which is preliminary data.</text>
</comment>
<organism evidence="4 5">
    <name type="scientific">Stylosanthes scabra</name>
    <dbReference type="NCBI Taxonomy" id="79078"/>
    <lineage>
        <taxon>Eukaryota</taxon>
        <taxon>Viridiplantae</taxon>
        <taxon>Streptophyta</taxon>
        <taxon>Embryophyta</taxon>
        <taxon>Tracheophyta</taxon>
        <taxon>Spermatophyta</taxon>
        <taxon>Magnoliopsida</taxon>
        <taxon>eudicotyledons</taxon>
        <taxon>Gunneridae</taxon>
        <taxon>Pentapetalae</taxon>
        <taxon>rosids</taxon>
        <taxon>fabids</taxon>
        <taxon>Fabales</taxon>
        <taxon>Fabaceae</taxon>
        <taxon>Papilionoideae</taxon>
        <taxon>50 kb inversion clade</taxon>
        <taxon>dalbergioids sensu lato</taxon>
        <taxon>Dalbergieae</taxon>
        <taxon>Pterocarpus clade</taxon>
        <taxon>Stylosanthes</taxon>
    </lineage>
</organism>
<gene>
    <name evidence="4" type="ORF">PIB30_036931</name>
</gene>
<feature type="compositionally biased region" description="Basic residues" evidence="2">
    <location>
        <begin position="34"/>
        <end position="44"/>
    </location>
</feature>
<proteinExistence type="predicted"/>
<dbReference type="Proteomes" id="UP001341840">
    <property type="component" value="Unassembled WGS sequence"/>
</dbReference>
<reference evidence="4 5" key="1">
    <citation type="journal article" date="2023" name="Plants (Basel)">
        <title>Bridging the Gap: Combining Genomics and Transcriptomics Approaches to Understand Stylosanthes scabra, an Orphan Legume from the Brazilian Caatinga.</title>
        <authorList>
            <person name="Ferreira-Neto J.R.C."/>
            <person name="da Silva M.D."/>
            <person name="Binneck E."/>
            <person name="de Melo N.F."/>
            <person name="da Silva R.H."/>
            <person name="de Melo A.L.T.M."/>
            <person name="Pandolfi V."/>
            <person name="Bustamante F.O."/>
            <person name="Brasileiro-Vidal A.C."/>
            <person name="Benko-Iseppon A.M."/>
        </authorList>
    </citation>
    <scope>NUCLEOTIDE SEQUENCE [LARGE SCALE GENOMIC DNA]</scope>
    <source>
        <tissue evidence="4">Leaves</tissue>
    </source>
</reference>
<evidence type="ECO:0000256" key="2">
    <source>
        <dbReference type="SAM" id="MobiDB-lite"/>
    </source>
</evidence>
<feature type="region of interest" description="Disordered" evidence="2">
    <location>
        <begin position="20"/>
        <end position="48"/>
    </location>
</feature>
<keyword evidence="5" id="KW-1185">Reference proteome</keyword>
<dbReference type="InterPro" id="IPR001878">
    <property type="entry name" value="Znf_CCHC"/>
</dbReference>
<keyword evidence="1" id="KW-0862">Zinc</keyword>
<feature type="domain" description="CCHC-type" evidence="3">
    <location>
        <begin position="66"/>
        <end position="81"/>
    </location>
</feature>
<evidence type="ECO:0000259" key="3">
    <source>
        <dbReference type="PROSITE" id="PS50158"/>
    </source>
</evidence>
<keyword evidence="1" id="KW-0479">Metal-binding</keyword>
<dbReference type="PROSITE" id="PS50158">
    <property type="entry name" value="ZF_CCHC"/>
    <property type="match status" value="1"/>
</dbReference>
<evidence type="ECO:0000256" key="1">
    <source>
        <dbReference type="PROSITE-ProRule" id="PRU00047"/>
    </source>
</evidence>
<feature type="compositionally biased region" description="Polar residues" evidence="2">
    <location>
        <begin position="200"/>
        <end position="210"/>
    </location>
</feature>
<protein>
    <recommendedName>
        <fullName evidence="3">CCHC-type domain-containing protein</fullName>
    </recommendedName>
</protein>
<keyword evidence="1" id="KW-0863">Zinc-finger</keyword>
<sequence length="280" mass="30820">MANNGVYQSNILTLHQTCWTPTGAPKTLPPPIKRPAHRPKKKRRVDGVAEREMHANKVRMTFEVTCNRCGQNGHYYKTCKNPPLDPNWKPMTKKERRAASGNSAATSSKAKHRNKEVAPQETSHQEVVNDAANVVNKQSVDPVERAKKNKKKIPKPGVRVKPPKKKAQTEEIPISQGAPNTEEHGNGSQNLGQDVPPQPINSLGHQATQRMKQPIIRPQIPPPTTPNSIIATIGPTLKNNTQSYGPRGVSAETMAATSSGTAARLFRYMPTPGFKPPRQK</sequence>
<dbReference type="EMBL" id="JASCZI010090804">
    <property type="protein sequence ID" value="MED6146695.1"/>
    <property type="molecule type" value="Genomic_DNA"/>
</dbReference>